<feature type="compositionally biased region" description="Basic residues" evidence="1">
    <location>
        <begin position="152"/>
        <end position="162"/>
    </location>
</feature>
<keyword evidence="3" id="KW-1185">Reference proteome</keyword>
<evidence type="ECO:0000256" key="1">
    <source>
        <dbReference type="SAM" id="MobiDB-lite"/>
    </source>
</evidence>
<gene>
    <name evidence="2" type="ORF">GCM10025863_26260</name>
</gene>
<dbReference type="EMBL" id="AP027728">
    <property type="protein sequence ID" value="BDZ40012.1"/>
    <property type="molecule type" value="Genomic_DNA"/>
</dbReference>
<reference evidence="3" key="1">
    <citation type="journal article" date="2019" name="Int. J. Syst. Evol. Microbiol.">
        <title>The Global Catalogue of Microorganisms (GCM) 10K type strain sequencing project: providing services to taxonomists for standard genome sequencing and annotation.</title>
        <authorList>
            <consortium name="The Broad Institute Genomics Platform"/>
            <consortium name="The Broad Institute Genome Sequencing Center for Infectious Disease"/>
            <person name="Wu L."/>
            <person name="Ma J."/>
        </authorList>
    </citation>
    <scope>NUCLEOTIDE SEQUENCE [LARGE SCALE GENOMIC DNA]</scope>
    <source>
        <strain evidence="3">NBRC 106310</strain>
    </source>
</reference>
<proteinExistence type="predicted"/>
<evidence type="ECO:0000313" key="2">
    <source>
        <dbReference type="EMBL" id="BDZ40012.1"/>
    </source>
</evidence>
<protein>
    <submittedName>
        <fullName evidence="2">Uncharacterized protein</fullName>
    </submittedName>
</protein>
<feature type="region of interest" description="Disordered" evidence="1">
    <location>
        <begin position="147"/>
        <end position="187"/>
    </location>
</feature>
<organism evidence="2 3">
    <name type="scientific">Microbacterium suwonense</name>
    <dbReference type="NCBI Taxonomy" id="683047"/>
    <lineage>
        <taxon>Bacteria</taxon>
        <taxon>Bacillati</taxon>
        <taxon>Actinomycetota</taxon>
        <taxon>Actinomycetes</taxon>
        <taxon>Micrococcales</taxon>
        <taxon>Microbacteriaceae</taxon>
        <taxon>Microbacterium</taxon>
    </lineage>
</organism>
<accession>A0ABN6X5M6</accession>
<evidence type="ECO:0000313" key="3">
    <source>
        <dbReference type="Proteomes" id="UP001321543"/>
    </source>
</evidence>
<dbReference type="Proteomes" id="UP001321543">
    <property type="component" value="Chromosome"/>
</dbReference>
<sequence length="187" mass="19900">MNDQAVRSTSPPTIAGPSEAPMAAATAYSPLYAPVTVRLGARFHISTTALTENAAYPTDATMTPAIVVTRVGMANAIRHPMIMMVRPMRIIRRLPARSEKSAIGIAATRNATPPGSASDPATPRLTSRTSMAYGVSCARIAAHVPAVAKMPSSRKRRLRSRSRNSSDTTRRKLHGSAWPVVPSASAR</sequence>
<name>A0ABN6X5M6_9MICO</name>